<evidence type="ECO:0000313" key="2">
    <source>
        <dbReference type="Proteomes" id="UP000184520"/>
    </source>
</evidence>
<dbReference type="OrthoDB" id="9797755at2"/>
<dbReference type="STRING" id="634436.SAMN05216361_0811"/>
<gene>
    <name evidence="1" type="ORF">SAMN05216361_0811</name>
</gene>
<dbReference type="Proteomes" id="UP000184520">
    <property type="component" value="Unassembled WGS sequence"/>
</dbReference>
<organism evidence="1 2">
    <name type="scientific">Marisediminitalea aggregata</name>
    <dbReference type="NCBI Taxonomy" id="634436"/>
    <lineage>
        <taxon>Bacteria</taxon>
        <taxon>Pseudomonadati</taxon>
        <taxon>Pseudomonadota</taxon>
        <taxon>Gammaproteobacteria</taxon>
        <taxon>Alteromonadales</taxon>
        <taxon>Alteromonadaceae</taxon>
        <taxon>Marisediminitalea</taxon>
    </lineage>
</organism>
<proteinExistence type="predicted"/>
<dbReference type="AlphaFoldDB" id="A0A1M5FET7"/>
<name>A0A1M5FET7_9ALTE</name>
<dbReference type="InterPro" id="IPR010297">
    <property type="entry name" value="DUF900_hydrolase"/>
</dbReference>
<dbReference type="EMBL" id="FQWD01000001">
    <property type="protein sequence ID" value="SHF90044.1"/>
    <property type="molecule type" value="Genomic_DNA"/>
</dbReference>
<keyword evidence="2" id="KW-1185">Reference proteome</keyword>
<reference evidence="2" key="1">
    <citation type="submission" date="2016-11" db="EMBL/GenBank/DDBJ databases">
        <authorList>
            <person name="Varghese N."/>
            <person name="Submissions S."/>
        </authorList>
    </citation>
    <scope>NUCLEOTIDE SEQUENCE [LARGE SCALE GENOMIC DNA]</scope>
    <source>
        <strain evidence="2">CGMCC 1.8995</strain>
    </source>
</reference>
<evidence type="ECO:0000313" key="1">
    <source>
        <dbReference type="EMBL" id="SHF90044.1"/>
    </source>
</evidence>
<evidence type="ECO:0008006" key="3">
    <source>
        <dbReference type="Google" id="ProtNLM"/>
    </source>
</evidence>
<dbReference type="Pfam" id="PF05990">
    <property type="entry name" value="DUF900"/>
    <property type="match status" value="1"/>
</dbReference>
<dbReference type="RefSeq" id="WP_073318099.1">
    <property type="nucleotide sequence ID" value="NZ_FQWD01000001.1"/>
</dbReference>
<sequence length="327" mass="37454">MLFATNRTPKGSSRTKVNRKIAFDRQVTRPGSDMYFCERLGKNDYREVGSKTFFQRLKELDSDTQILLYIHGFNNNMEPEIFERAEDLQRLINQGKNKKLALVVPLIWPCDDDPIISVLDDYWDDQKAADFSANAFSRMLSKFDTWRKAEAARPEPCMRRINVLAHSMGNRVLRNAIHYWGRNDHAGMVPLLFRNVFMVAADVVNHCLEPGRSGALLPRVTRNLVVYFANDDLAMPASKVANLKNRQLSKRLGMTGVEELSKVPRNVYEVDCDNFNNTFDKPKGHSYFTEVKGVISPALQHMMEAMDGGRVQPALRTHVLDNPFKKQ</sequence>
<protein>
    <recommendedName>
        <fullName evidence="3">Esterase/lipase superfamily enzyme</fullName>
    </recommendedName>
</protein>
<accession>A0A1M5FET7</accession>